<protein>
    <submittedName>
        <fullName evidence="2">Polyprotein</fullName>
    </submittedName>
</protein>
<name>A0AB33V6V1_9VIRU</name>
<organism evidence="2">
    <name type="scientific">Latid herpesvirus 1</name>
    <dbReference type="NCBI Taxonomy" id="3096545"/>
    <lineage>
        <taxon>Viruses</taxon>
        <taxon>Duplodnaviria</taxon>
        <taxon>Heunggongvirae</taxon>
        <taxon>Peploviricota</taxon>
        <taxon>Herviviricetes</taxon>
        <taxon>Herpesvirales</taxon>
    </lineage>
</organism>
<keyword evidence="1" id="KW-0472">Membrane</keyword>
<sequence length="313" mass="34352">MSLALAIKSSSSPGTSKRSMAALISAAMMLCLHTYMVLIMPFFPLLFQVHALEEVSIGEMRPILMKFYTTVILAHIKMITDMMPQPGTPIIFLPEQNTFFYDNEVLWGILQEAARKNFSGINLMVYKQYNKNGEVEIGRQVSGTKATMVMKLHSAIQNGYIQRLFGVMSFGEAVKGAFLSNRHALRQELCASGERVTGVDAGTFILNPMCMEDFKKLSPLESAEYIFKNLGGMGVSLKDYDPAVISAGSALMTTLGTELMAVTMKSIGTNVKVVTGGKRNNRGTYTRDDLFSAFLLGSTMIGRNPDDGIFTAV</sequence>
<feature type="transmembrane region" description="Helical" evidence="1">
    <location>
        <begin position="21"/>
        <end position="43"/>
    </location>
</feature>
<keyword evidence="1" id="KW-1133">Transmembrane helix</keyword>
<keyword evidence="1" id="KW-0812">Transmembrane</keyword>
<evidence type="ECO:0000313" key="2">
    <source>
        <dbReference type="EMBL" id="DBA59386.1"/>
    </source>
</evidence>
<evidence type="ECO:0000256" key="1">
    <source>
        <dbReference type="SAM" id="Phobius"/>
    </source>
</evidence>
<accession>A0AB33V6V1</accession>
<reference evidence="2" key="1">
    <citation type="submission" date="2023-06" db="EMBL/GenBank/DDBJ databases">
        <authorList>
            <person name="Mercer L.K."/>
            <person name="Harding E.F."/>
            <person name="Sridhar T."/>
            <person name="White P.A."/>
        </authorList>
    </citation>
    <scope>NUCLEOTIDE SEQUENCE</scope>
</reference>
<proteinExistence type="predicted"/>
<dbReference type="EMBL" id="BK064844">
    <property type="protein sequence ID" value="DBA59386.1"/>
    <property type="molecule type" value="Genomic_DNA"/>
</dbReference>
<reference evidence="2" key="2">
    <citation type="journal article" date="2024" name="Virology">
        <title>Novel viruses discovered in metatranscriptomic analysis of farmed barramundi in Asia and Australia.</title>
        <authorList>
            <person name="Mercer L.K."/>
            <person name="Harding E.F."/>
            <person name="Sridhar T."/>
            <person name="White P.A."/>
        </authorList>
    </citation>
    <scope>NUCLEOTIDE SEQUENCE</scope>
</reference>